<protein>
    <submittedName>
        <fullName evidence="2">Uncharacterized protein</fullName>
    </submittedName>
</protein>
<dbReference type="EMBL" id="JAFJYH010000375">
    <property type="protein sequence ID" value="KAG4412483.1"/>
    <property type="molecule type" value="Genomic_DNA"/>
</dbReference>
<organism evidence="2 3">
    <name type="scientific">Cadophora malorum</name>
    <dbReference type="NCBI Taxonomy" id="108018"/>
    <lineage>
        <taxon>Eukaryota</taxon>
        <taxon>Fungi</taxon>
        <taxon>Dikarya</taxon>
        <taxon>Ascomycota</taxon>
        <taxon>Pezizomycotina</taxon>
        <taxon>Leotiomycetes</taxon>
        <taxon>Helotiales</taxon>
        <taxon>Ploettnerulaceae</taxon>
        <taxon>Cadophora</taxon>
    </lineage>
</organism>
<dbReference type="Proteomes" id="UP000664132">
    <property type="component" value="Unassembled WGS sequence"/>
</dbReference>
<accession>A0A8H7W4Y7</accession>
<evidence type="ECO:0000256" key="1">
    <source>
        <dbReference type="SAM" id="MobiDB-lite"/>
    </source>
</evidence>
<dbReference type="AlphaFoldDB" id="A0A8H7W4Y7"/>
<gene>
    <name evidence="2" type="ORF">IFR04_014377</name>
</gene>
<proteinExistence type="predicted"/>
<keyword evidence="3" id="KW-1185">Reference proteome</keyword>
<sequence>MDDPAGPKSLKRKESRDINSDSNPSQKRRRNHPVIASTFRAQRRVSATQVIDLTSDIDHCAICPNVLGQGEDGVSSMFAFTICGCIRCGQCLRELIPVDQEKDVTGIEGVYCSKDDHFDHGEQAAWRVFGRDCEICFITSDEGGDMCRTQCGKLIPPPQMYK</sequence>
<evidence type="ECO:0000313" key="3">
    <source>
        <dbReference type="Proteomes" id="UP000664132"/>
    </source>
</evidence>
<name>A0A8H7W4Y7_9HELO</name>
<dbReference type="OrthoDB" id="3496361at2759"/>
<evidence type="ECO:0000313" key="2">
    <source>
        <dbReference type="EMBL" id="KAG4412483.1"/>
    </source>
</evidence>
<feature type="region of interest" description="Disordered" evidence="1">
    <location>
        <begin position="1"/>
        <end position="33"/>
    </location>
</feature>
<comment type="caution">
    <text evidence="2">The sequence shown here is derived from an EMBL/GenBank/DDBJ whole genome shotgun (WGS) entry which is preliminary data.</text>
</comment>
<reference evidence="2" key="1">
    <citation type="submission" date="2021-02" db="EMBL/GenBank/DDBJ databases">
        <title>Genome sequence Cadophora malorum strain M34.</title>
        <authorList>
            <person name="Stefanovic E."/>
            <person name="Vu D."/>
            <person name="Scully C."/>
            <person name="Dijksterhuis J."/>
            <person name="Roader J."/>
            <person name="Houbraken J."/>
        </authorList>
    </citation>
    <scope>NUCLEOTIDE SEQUENCE</scope>
    <source>
        <strain evidence="2">M34</strain>
    </source>
</reference>